<reference evidence="1" key="1">
    <citation type="submission" date="2014-09" db="EMBL/GenBank/DDBJ databases">
        <authorList>
            <person name="Magalhaes I.L.F."/>
            <person name="Oliveira U."/>
            <person name="Santos F.R."/>
            <person name="Vidigal T.H.D.A."/>
            <person name="Brescovit A.D."/>
            <person name="Santos A.J."/>
        </authorList>
    </citation>
    <scope>NUCLEOTIDE SEQUENCE</scope>
    <source>
        <tissue evidence="1">Shoot tissue taken approximately 20 cm above the soil surface</tissue>
    </source>
</reference>
<reference evidence="1" key="2">
    <citation type="journal article" date="2015" name="Data Brief">
        <title>Shoot transcriptome of the giant reed, Arundo donax.</title>
        <authorList>
            <person name="Barrero R.A."/>
            <person name="Guerrero F.D."/>
            <person name="Moolhuijzen P."/>
            <person name="Goolsby J.A."/>
            <person name="Tidwell J."/>
            <person name="Bellgard S.E."/>
            <person name="Bellgard M.I."/>
        </authorList>
    </citation>
    <scope>NUCLEOTIDE SEQUENCE</scope>
    <source>
        <tissue evidence="1">Shoot tissue taken approximately 20 cm above the soil surface</tissue>
    </source>
</reference>
<accession>A0A0A9HCH8</accession>
<protein>
    <submittedName>
        <fullName evidence="1">Uncharacterized protein</fullName>
    </submittedName>
</protein>
<dbReference type="AlphaFoldDB" id="A0A0A9HCH8"/>
<evidence type="ECO:0000313" key="1">
    <source>
        <dbReference type="EMBL" id="JAE32541.1"/>
    </source>
</evidence>
<name>A0A0A9HCH8_ARUDO</name>
<dbReference type="EMBL" id="GBRH01165355">
    <property type="protein sequence ID" value="JAE32541.1"/>
    <property type="molecule type" value="Transcribed_RNA"/>
</dbReference>
<sequence length="42" mass="4769">MARATRLFGYSSRWSVRSRSPMQSHLLPCSELARTEVLSTKA</sequence>
<organism evidence="1">
    <name type="scientific">Arundo donax</name>
    <name type="common">Giant reed</name>
    <name type="synonym">Donax arundinaceus</name>
    <dbReference type="NCBI Taxonomy" id="35708"/>
    <lineage>
        <taxon>Eukaryota</taxon>
        <taxon>Viridiplantae</taxon>
        <taxon>Streptophyta</taxon>
        <taxon>Embryophyta</taxon>
        <taxon>Tracheophyta</taxon>
        <taxon>Spermatophyta</taxon>
        <taxon>Magnoliopsida</taxon>
        <taxon>Liliopsida</taxon>
        <taxon>Poales</taxon>
        <taxon>Poaceae</taxon>
        <taxon>PACMAD clade</taxon>
        <taxon>Arundinoideae</taxon>
        <taxon>Arundineae</taxon>
        <taxon>Arundo</taxon>
    </lineage>
</organism>
<proteinExistence type="predicted"/>